<dbReference type="PANTHER" id="PTHR44520:SF2">
    <property type="entry name" value="RESPONSE REGULATOR RCP1"/>
    <property type="match status" value="1"/>
</dbReference>
<accession>A0ABQ2A9S3</accession>
<dbReference type="InterPro" id="IPR001789">
    <property type="entry name" value="Sig_transdc_resp-reg_receiver"/>
</dbReference>
<dbReference type="Pfam" id="PF00072">
    <property type="entry name" value="Response_reg"/>
    <property type="match status" value="1"/>
</dbReference>
<keyword evidence="4" id="KW-1185">Reference proteome</keyword>
<feature type="domain" description="Response regulatory" evidence="2">
    <location>
        <begin position="35"/>
        <end position="161"/>
    </location>
</feature>
<dbReference type="PANTHER" id="PTHR44520">
    <property type="entry name" value="RESPONSE REGULATOR RCP1-RELATED"/>
    <property type="match status" value="1"/>
</dbReference>
<dbReference type="Gene3D" id="3.40.50.2300">
    <property type="match status" value="1"/>
</dbReference>
<proteinExistence type="predicted"/>
<dbReference type="CDD" id="cd17557">
    <property type="entry name" value="REC_Rcp-like"/>
    <property type="match status" value="1"/>
</dbReference>
<organism evidence="3 4">
    <name type="scientific">Hymenobacter frigidus</name>
    <dbReference type="NCBI Taxonomy" id="1524095"/>
    <lineage>
        <taxon>Bacteria</taxon>
        <taxon>Pseudomonadati</taxon>
        <taxon>Bacteroidota</taxon>
        <taxon>Cytophagia</taxon>
        <taxon>Cytophagales</taxon>
        <taxon>Hymenobacteraceae</taxon>
        <taxon>Hymenobacter</taxon>
    </lineage>
</organism>
<dbReference type="SUPFAM" id="SSF52172">
    <property type="entry name" value="CheY-like"/>
    <property type="match status" value="1"/>
</dbReference>
<sequence length="167" mass="18486">MATNLTDGSSFPGQFFTYVAGPHRPRSYSTYSMRSVLLVEDDIFDTMTTEKSFAKFSIPHQLHTAFNGEEALDLLLGRNGADALRPLPEVILLDLNMPRMNGIEFLTELRASAEFADIPVFITTTSSMDVDRLATDSLGVSGYILKPLDFETGDLSDSLSLLEKLLR</sequence>
<dbReference type="EMBL" id="BMGY01000023">
    <property type="protein sequence ID" value="GGH87050.1"/>
    <property type="molecule type" value="Genomic_DNA"/>
</dbReference>
<name>A0ABQ2A9S3_9BACT</name>
<evidence type="ECO:0000256" key="1">
    <source>
        <dbReference type="PROSITE-ProRule" id="PRU00169"/>
    </source>
</evidence>
<reference evidence="4" key="1">
    <citation type="journal article" date="2019" name="Int. J. Syst. Evol. Microbiol.">
        <title>The Global Catalogue of Microorganisms (GCM) 10K type strain sequencing project: providing services to taxonomists for standard genome sequencing and annotation.</title>
        <authorList>
            <consortium name="The Broad Institute Genomics Platform"/>
            <consortium name="The Broad Institute Genome Sequencing Center for Infectious Disease"/>
            <person name="Wu L."/>
            <person name="Ma J."/>
        </authorList>
    </citation>
    <scope>NUCLEOTIDE SEQUENCE [LARGE SCALE GENOMIC DNA]</scope>
    <source>
        <strain evidence="4">CGMCC 1.14966</strain>
    </source>
</reference>
<gene>
    <name evidence="3" type="ORF">GCM10011495_25050</name>
</gene>
<comment type="caution">
    <text evidence="3">The sequence shown here is derived from an EMBL/GenBank/DDBJ whole genome shotgun (WGS) entry which is preliminary data.</text>
</comment>
<evidence type="ECO:0000313" key="4">
    <source>
        <dbReference type="Proteomes" id="UP000637774"/>
    </source>
</evidence>
<dbReference type="InterPro" id="IPR011006">
    <property type="entry name" value="CheY-like_superfamily"/>
</dbReference>
<dbReference type="PROSITE" id="PS50110">
    <property type="entry name" value="RESPONSE_REGULATORY"/>
    <property type="match status" value="1"/>
</dbReference>
<evidence type="ECO:0000259" key="2">
    <source>
        <dbReference type="PROSITE" id="PS50110"/>
    </source>
</evidence>
<feature type="modified residue" description="4-aspartylphosphate" evidence="1">
    <location>
        <position position="94"/>
    </location>
</feature>
<dbReference type="Proteomes" id="UP000637774">
    <property type="component" value="Unassembled WGS sequence"/>
</dbReference>
<evidence type="ECO:0000313" key="3">
    <source>
        <dbReference type="EMBL" id="GGH87050.1"/>
    </source>
</evidence>
<keyword evidence="1" id="KW-0597">Phosphoprotein</keyword>
<dbReference type="SMART" id="SM00448">
    <property type="entry name" value="REC"/>
    <property type="match status" value="1"/>
</dbReference>
<dbReference type="InterPro" id="IPR052893">
    <property type="entry name" value="TCS_response_regulator"/>
</dbReference>
<protein>
    <recommendedName>
        <fullName evidence="2">Response regulatory domain-containing protein</fullName>
    </recommendedName>
</protein>